<name>A0ABT8YCJ9_9SPHN</name>
<reference evidence="1" key="1">
    <citation type="submission" date="2023-07" db="EMBL/GenBank/DDBJ databases">
        <authorList>
            <person name="Kim M."/>
        </authorList>
    </citation>
    <scope>NUCLEOTIDE SEQUENCE</scope>
    <source>
        <strain evidence="1">BIUV-7</strain>
    </source>
</reference>
<evidence type="ECO:0008006" key="3">
    <source>
        <dbReference type="Google" id="ProtNLM"/>
    </source>
</evidence>
<keyword evidence="2" id="KW-1185">Reference proteome</keyword>
<sequence>MVGKRIAASRCVTLSGLALLATACHRKIDPVIDEAVQAGVADDHFVHAGEDYFRDMDNGVALSPEEVKGRNMWLVWSGGNDRFWDRMGKPTLGTFDLLKIVAPPPGSPLRRPTRWRWLGAVNEPCFQVADTPDPIRFGLYFDQRQADCPADPFADETKYPGVMIGARGTTFADGKTLPLGSYYGWPTGIVGLRLFPNPAFDAAAEKKWDPVRYYNDPAYYQDPNLVRPYRVGMACAFCHVGPSPMHPPADPANPKWSELNSTVGAQYLWSDRLFFWKPNEANFVYQWIRTYRPGALDTSLVSTDNINNPRTQNAIYELGARLRAAKPHARETLAGGGLDNAQFNQVVRTGWLTDFFQKPATVWTPHVLKDGADSVGALGALNRVFLNIGLFSEEWLRHFNPVVGGKPPSPIRIADARAHSAYWRATEKGTPAIALFFLKAAQPDRLADAPGGRALLAPQAALVSHGADVFAQSCARCHSSKQPDRVPSDVKTSAGDYLDGTHRWWRWTQSGDYQTQMRAIVHRPDFLADNYLSTDRRIPVTLLRTNLCSPLATNAIAGNIWDNFSSQTYKTLPAVGTVSVINPFTGQPAAYKMPGGGRGYTRVPSLISLWSTAPYLVNNTVGPFSPDPSVATRYREFQSSIEQMLWPERRAMDSELGARAGGLIDRTTRRTYLFVPKSYLLGLQDLLADPDRGLLRQLVNKDGDLVLGPIPKGVPINLLASLQPLAESKEAGAIAGHYHQVLVALTELKKALIMTKGKSLDDHALRQAFASLRAPLLQLSKCPDFVVNRGHYFGTAQFNQGRTADERSWGEEAPLAEADKKALIAFLATL</sequence>
<comment type="caution">
    <text evidence="1">The sequence shown here is derived from an EMBL/GenBank/DDBJ whole genome shotgun (WGS) entry which is preliminary data.</text>
</comment>
<gene>
    <name evidence="1" type="ORF">Q4F19_16765</name>
</gene>
<evidence type="ECO:0000313" key="2">
    <source>
        <dbReference type="Proteomes" id="UP001169764"/>
    </source>
</evidence>
<protein>
    <recommendedName>
        <fullName evidence="3">Cytochrome c domain-containing protein</fullName>
    </recommendedName>
</protein>
<accession>A0ABT8YCJ9</accession>
<evidence type="ECO:0000313" key="1">
    <source>
        <dbReference type="EMBL" id="MDO6416044.1"/>
    </source>
</evidence>
<dbReference type="RefSeq" id="WP_303544948.1">
    <property type="nucleotide sequence ID" value="NZ_JAUOTP010000008.1"/>
</dbReference>
<organism evidence="1 2">
    <name type="scientific">Sphingomonas natans</name>
    <dbReference type="NCBI Taxonomy" id="3063330"/>
    <lineage>
        <taxon>Bacteria</taxon>
        <taxon>Pseudomonadati</taxon>
        <taxon>Pseudomonadota</taxon>
        <taxon>Alphaproteobacteria</taxon>
        <taxon>Sphingomonadales</taxon>
        <taxon>Sphingomonadaceae</taxon>
        <taxon>Sphingomonas</taxon>
    </lineage>
</organism>
<dbReference type="SUPFAM" id="SSF46626">
    <property type="entry name" value="Cytochrome c"/>
    <property type="match status" value="2"/>
</dbReference>
<dbReference type="PROSITE" id="PS51257">
    <property type="entry name" value="PROKAR_LIPOPROTEIN"/>
    <property type="match status" value="1"/>
</dbReference>
<dbReference type="EMBL" id="JAUOTP010000008">
    <property type="protein sequence ID" value="MDO6416044.1"/>
    <property type="molecule type" value="Genomic_DNA"/>
</dbReference>
<proteinExistence type="predicted"/>
<dbReference type="InterPro" id="IPR036909">
    <property type="entry name" value="Cyt_c-like_dom_sf"/>
</dbReference>
<dbReference type="Proteomes" id="UP001169764">
    <property type="component" value="Unassembled WGS sequence"/>
</dbReference>